<gene>
    <name evidence="3" type="ORF">SAMN05660472_01106</name>
</gene>
<dbReference type="Proteomes" id="UP000198718">
    <property type="component" value="Unassembled WGS sequence"/>
</dbReference>
<feature type="chain" id="PRO_5038551433" description="Major membrane immunogen, membrane-anchored lipoprotein" evidence="2">
    <location>
        <begin position="21"/>
        <end position="315"/>
    </location>
</feature>
<evidence type="ECO:0000256" key="2">
    <source>
        <dbReference type="SAM" id="SignalP"/>
    </source>
</evidence>
<keyword evidence="2" id="KW-0732">Signal</keyword>
<organism evidence="3 4">
    <name type="scientific">Natronincola ferrireducens</name>
    <dbReference type="NCBI Taxonomy" id="393762"/>
    <lineage>
        <taxon>Bacteria</taxon>
        <taxon>Bacillati</taxon>
        <taxon>Bacillota</taxon>
        <taxon>Clostridia</taxon>
        <taxon>Peptostreptococcales</taxon>
        <taxon>Natronincolaceae</taxon>
        <taxon>Natronincola</taxon>
    </lineage>
</organism>
<reference evidence="3 4" key="1">
    <citation type="submission" date="2016-10" db="EMBL/GenBank/DDBJ databases">
        <authorList>
            <person name="de Groot N.N."/>
        </authorList>
    </citation>
    <scope>NUCLEOTIDE SEQUENCE [LARGE SCALE GENOMIC DNA]</scope>
    <source>
        <strain evidence="3 4">DSM 18346</strain>
    </source>
</reference>
<evidence type="ECO:0008006" key="5">
    <source>
        <dbReference type="Google" id="ProtNLM"/>
    </source>
</evidence>
<dbReference type="STRING" id="393762.SAMN05660472_01106"/>
<feature type="signal peptide" evidence="2">
    <location>
        <begin position="1"/>
        <end position="20"/>
    </location>
</feature>
<proteinExistence type="predicted"/>
<accession>A0A1G9AA95</accession>
<dbReference type="OrthoDB" id="6249751at2"/>
<dbReference type="AlphaFoldDB" id="A0A1G9AA95"/>
<dbReference type="PROSITE" id="PS51257">
    <property type="entry name" value="PROKAR_LIPOPROTEIN"/>
    <property type="match status" value="1"/>
</dbReference>
<name>A0A1G9AA95_9FIRM</name>
<evidence type="ECO:0000313" key="4">
    <source>
        <dbReference type="Proteomes" id="UP000198718"/>
    </source>
</evidence>
<dbReference type="Gene3D" id="3.90.1010.20">
    <property type="match status" value="2"/>
</dbReference>
<dbReference type="EMBL" id="FNFP01000001">
    <property type="protein sequence ID" value="SDK24191.1"/>
    <property type="molecule type" value="Genomic_DNA"/>
</dbReference>
<evidence type="ECO:0000256" key="1">
    <source>
        <dbReference type="SAM" id="MobiDB-lite"/>
    </source>
</evidence>
<sequence>MVMNKSKILKALLIAGLAMSIVGCTQTDGNTSSEVAPEPQVEQADSEKTELSWSVQPTLGLIKGDYYRTEERFRQGHTGVLEIVKNGDELVHVEFNELTRPNYYNRFYQNVPKRMSEYNFDMGEKKGAAWIQSVVQVEKQMLEEQRITGEFDMVSGASNSINQSMIPLAEKLLPSLDNPSGEKYYGIAEKIGGGLTARLQVVLRDKKIISVRYDEIFADSPEEIEDPNLKKFYRQSKYESVLYDEPSRIGFNVQMDALNDKVVETQDMLDLSELPAIDTTGNYASSGFTIRNNAWDNYLRLAEKLLEEMKADGNL</sequence>
<protein>
    <recommendedName>
        <fullName evidence="5">Major membrane immunogen, membrane-anchored lipoprotein</fullName>
    </recommendedName>
</protein>
<dbReference type="RefSeq" id="WP_090551409.1">
    <property type="nucleotide sequence ID" value="NZ_FNFP01000001.1"/>
</dbReference>
<feature type="region of interest" description="Disordered" evidence="1">
    <location>
        <begin position="28"/>
        <end position="48"/>
    </location>
</feature>
<evidence type="ECO:0000313" key="3">
    <source>
        <dbReference type="EMBL" id="SDK24191.1"/>
    </source>
</evidence>
<keyword evidence="4" id="KW-1185">Reference proteome</keyword>